<dbReference type="EMBL" id="KI894028">
    <property type="protein sequence ID" value="OBR87354.1"/>
    <property type="molecule type" value="Genomic_DNA"/>
</dbReference>
<evidence type="ECO:0000313" key="1">
    <source>
        <dbReference type="EMBL" id="OBR87354.1"/>
    </source>
</evidence>
<dbReference type="AlphaFoldDB" id="A0A1A6ABC8"/>
<proteinExistence type="predicted"/>
<organism evidence="1">
    <name type="scientific">Kwoniella dejecticola CBS 10117</name>
    <dbReference type="NCBI Taxonomy" id="1296121"/>
    <lineage>
        <taxon>Eukaryota</taxon>
        <taxon>Fungi</taxon>
        <taxon>Dikarya</taxon>
        <taxon>Basidiomycota</taxon>
        <taxon>Agaricomycotina</taxon>
        <taxon>Tremellomycetes</taxon>
        <taxon>Tremellales</taxon>
        <taxon>Cryptococcaceae</taxon>
        <taxon>Kwoniella</taxon>
    </lineage>
</organism>
<dbReference type="RefSeq" id="XP_018265196.2">
    <property type="nucleotide sequence ID" value="XM_018404915.2"/>
</dbReference>
<sequence>MLPLVNLPSDLHAYLLRHIAESVDALTLTKLVRVNHDFYDHCIPVLYNKVEVNKANATKVFYGINYAVIDEAKWKAMRSNRKKSYKTVLASHQRKIKALNKVKTLNISDFEGAEAIACALSKDHKGYFDEVKLRESKATPSERSMGILLPCIPDGPAVIFTKLENIALGLRLLMSHQIYPHCAHHGEFPADPVATMLSQALDCQNVCYDARASEKHHAGDEAFGLAIGHIVRGWKRKTTTWHGINEYPMPCGYNNPAYRLYVNNVHPTIGLLDHLTEDYDPLTAFIAWYVDMEYWCCAHPRKEENSYIEIAFPNYDGTMPRVQDIIDTAMAIYLDIFWEQTSGEDDIVDCMRAAEKRWEERKDTGWIEKHLKVVDLDESENKAAAERHSHRGIRGGS</sequence>
<name>A0A1A6ABC8_9TREE</name>
<dbReference type="OrthoDB" id="2563656at2759"/>
<reference evidence="1" key="1">
    <citation type="submission" date="2013-07" db="EMBL/GenBank/DDBJ databases">
        <title>The Genome Sequence of Cryptococcus dejecticola CBS10117.</title>
        <authorList>
            <consortium name="The Broad Institute Genome Sequencing Platform"/>
            <person name="Cuomo C."/>
            <person name="Litvintseva A."/>
            <person name="Chen Y."/>
            <person name="Heitman J."/>
            <person name="Sun S."/>
            <person name="Springer D."/>
            <person name="Dromer F."/>
            <person name="Young S.K."/>
            <person name="Zeng Q."/>
            <person name="Gargeya S."/>
            <person name="Fitzgerald M."/>
            <person name="Abouelleil A."/>
            <person name="Alvarado L."/>
            <person name="Berlin A.M."/>
            <person name="Chapman S.B."/>
            <person name="Dewar J."/>
            <person name="Goldberg J."/>
            <person name="Griggs A."/>
            <person name="Gujja S."/>
            <person name="Hansen M."/>
            <person name="Howarth C."/>
            <person name="Imamovic A."/>
            <person name="Larimer J."/>
            <person name="McCowan C."/>
            <person name="Murphy C."/>
            <person name="Pearson M."/>
            <person name="Priest M."/>
            <person name="Roberts A."/>
            <person name="Saif S."/>
            <person name="Shea T."/>
            <person name="Sykes S."/>
            <person name="Wortman J."/>
            <person name="Nusbaum C."/>
            <person name="Birren B."/>
        </authorList>
    </citation>
    <scope>NUCLEOTIDE SEQUENCE [LARGE SCALE GENOMIC DNA]</scope>
    <source>
        <strain evidence="1">CBS 10117</strain>
    </source>
</reference>
<dbReference type="GeneID" id="28965255"/>
<dbReference type="VEuPathDB" id="FungiDB:I303_01556"/>
<gene>
    <name evidence="1" type="ORF">I303_01556</name>
</gene>
<accession>A0A1A6ABC8</accession>
<protein>
    <submittedName>
        <fullName evidence="1">Uncharacterized protein</fullName>
    </submittedName>
</protein>
<dbReference type="KEGG" id="kdj:28965255"/>